<evidence type="ECO:0000313" key="3">
    <source>
        <dbReference type="Proteomes" id="UP001054889"/>
    </source>
</evidence>
<reference evidence="2" key="1">
    <citation type="journal article" date="2018" name="DNA Res.">
        <title>Multiple hybrid de novo genome assembly of finger millet, an orphan allotetraploid crop.</title>
        <authorList>
            <person name="Hatakeyama M."/>
            <person name="Aluri S."/>
            <person name="Balachadran M.T."/>
            <person name="Sivarajan S.R."/>
            <person name="Patrignani A."/>
            <person name="Gruter S."/>
            <person name="Poveda L."/>
            <person name="Shimizu-Inatsugi R."/>
            <person name="Baeten J."/>
            <person name="Francoijs K.J."/>
            <person name="Nataraja K.N."/>
            <person name="Reddy Y.A.N."/>
            <person name="Phadnis S."/>
            <person name="Ravikumar R.L."/>
            <person name="Schlapbach R."/>
            <person name="Sreeman S.M."/>
            <person name="Shimizu K.K."/>
        </authorList>
    </citation>
    <scope>NUCLEOTIDE SEQUENCE</scope>
</reference>
<comment type="caution">
    <text evidence="2">The sequence shown here is derived from an EMBL/GenBank/DDBJ whole genome shotgun (WGS) entry which is preliminary data.</text>
</comment>
<dbReference type="Pfam" id="PF25019">
    <property type="entry name" value="LRR_R13L1-DRL21"/>
    <property type="match status" value="1"/>
</dbReference>
<proteinExistence type="predicted"/>
<sequence>MAAQDLEGLLKGLKKLRVLHVNFRNREKILLPACIGEMKLLRYIFFTGDIIRVTLPPAFGKLYHLQKFGAPTCCLGFSADKQMSNLTNLRYMHTMNTLDFPNVGRLKLLRTLNTFTMRTDTGYEIQQLEHLNSIRGHLLLYGLEAIKSKEEAGQATLANKVYVSHLELEWSYGHESSNSLVENQEEGRTRDPPGAILEALRPPLELTSLSIRNYHGSTYPSWLSGQRDTLENLQYLHFSNCNGSDAPPKLRELRSRLCNLSISDCSWNSLPDNMEHLKSLEELNIMSCKNILSLPKLPVSLERLSLMDWNGSDTPPKIGELLVKLHRLQISSCSWNSLPENMELLTSLEELAIDNCENILLLPTLPRSLKKFELVGCRRQKYCISTDLNVTWMPPMNDFNSENLTNHLLLFIHNRCDKWNTTVRGGHAIAEMPMNGEDAELRVEQRWSLRLRASEALRLDVNQSERTNDGLVNTKIDEIQENANGVDAAFNGSANAESNDDSGVPFESDIFDPRYWDSLDQKAIGILLSKDDKSLVSSCGHLEAALENGEYSDIEEDLIPR</sequence>
<dbReference type="EMBL" id="BQKI01000021">
    <property type="protein sequence ID" value="GJN12043.1"/>
    <property type="molecule type" value="Genomic_DNA"/>
</dbReference>
<reference evidence="2" key="2">
    <citation type="submission" date="2021-12" db="EMBL/GenBank/DDBJ databases">
        <title>Resequencing data analysis of finger millet.</title>
        <authorList>
            <person name="Hatakeyama M."/>
            <person name="Aluri S."/>
            <person name="Balachadran M.T."/>
            <person name="Sivarajan S.R."/>
            <person name="Poveda L."/>
            <person name="Shimizu-Inatsugi R."/>
            <person name="Schlapbach R."/>
            <person name="Sreeman S.M."/>
            <person name="Shimizu K.K."/>
        </authorList>
    </citation>
    <scope>NUCLEOTIDE SEQUENCE</scope>
</reference>
<keyword evidence="3" id="KW-1185">Reference proteome</keyword>
<dbReference type="InterPro" id="IPR056789">
    <property type="entry name" value="LRR_R13L1-DRL21"/>
</dbReference>
<dbReference type="SUPFAM" id="SSF52058">
    <property type="entry name" value="L domain-like"/>
    <property type="match status" value="1"/>
</dbReference>
<organism evidence="2 3">
    <name type="scientific">Eleusine coracana subsp. coracana</name>
    <dbReference type="NCBI Taxonomy" id="191504"/>
    <lineage>
        <taxon>Eukaryota</taxon>
        <taxon>Viridiplantae</taxon>
        <taxon>Streptophyta</taxon>
        <taxon>Embryophyta</taxon>
        <taxon>Tracheophyta</taxon>
        <taxon>Spermatophyta</taxon>
        <taxon>Magnoliopsida</taxon>
        <taxon>Liliopsida</taxon>
        <taxon>Poales</taxon>
        <taxon>Poaceae</taxon>
        <taxon>PACMAD clade</taxon>
        <taxon>Chloridoideae</taxon>
        <taxon>Cynodonteae</taxon>
        <taxon>Eleusininae</taxon>
        <taxon>Eleusine</taxon>
    </lineage>
</organism>
<dbReference type="Proteomes" id="UP001054889">
    <property type="component" value="Unassembled WGS sequence"/>
</dbReference>
<dbReference type="PANTHER" id="PTHR47186">
    <property type="entry name" value="LEUCINE-RICH REPEAT-CONTAINING PROTEIN 57"/>
    <property type="match status" value="1"/>
</dbReference>
<evidence type="ECO:0000259" key="1">
    <source>
        <dbReference type="Pfam" id="PF25019"/>
    </source>
</evidence>
<dbReference type="PANTHER" id="PTHR47186:SF3">
    <property type="entry name" value="OS09G0267800 PROTEIN"/>
    <property type="match status" value="1"/>
</dbReference>
<evidence type="ECO:0000313" key="2">
    <source>
        <dbReference type="EMBL" id="GJN12043.1"/>
    </source>
</evidence>
<name>A0AAV5DM46_ELECO</name>
<feature type="domain" description="R13L1/DRL21-like LRR repeat region" evidence="1">
    <location>
        <begin position="125"/>
        <end position="264"/>
    </location>
</feature>
<dbReference type="Gene3D" id="3.80.10.10">
    <property type="entry name" value="Ribonuclease Inhibitor"/>
    <property type="match status" value="1"/>
</dbReference>
<dbReference type="AlphaFoldDB" id="A0AAV5DM46"/>
<accession>A0AAV5DM46</accession>
<protein>
    <recommendedName>
        <fullName evidence="1">R13L1/DRL21-like LRR repeat region domain-containing protein</fullName>
    </recommendedName>
</protein>
<dbReference type="InterPro" id="IPR032675">
    <property type="entry name" value="LRR_dom_sf"/>
</dbReference>
<gene>
    <name evidence="2" type="primary">ga30286</name>
    <name evidence="2" type="ORF">PR202_ga30286</name>
</gene>